<protein>
    <submittedName>
        <fullName evidence="2">Dihydrodipicolinate reductase</fullName>
    </submittedName>
</protein>
<dbReference type="SUPFAM" id="SSF51735">
    <property type="entry name" value="NAD(P)-binding Rossmann-fold domains"/>
    <property type="match status" value="1"/>
</dbReference>
<evidence type="ECO:0000313" key="2">
    <source>
        <dbReference type="EMBL" id="MCX2978795.1"/>
    </source>
</evidence>
<comment type="caution">
    <text evidence="2">The sequence shown here is derived from an EMBL/GenBank/DDBJ whole genome shotgun (WGS) entry which is preliminary data.</text>
</comment>
<dbReference type="Proteomes" id="UP001143304">
    <property type="component" value="Unassembled WGS sequence"/>
</dbReference>
<dbReference type="Pfam" id="PF19328">
    <property type="entry name" value="DAP_DH_C"/>
    <property type="match status" value="1"/>
</dbReference>
<gene>
    <name evidence="2" type="ORF">EYC82_15615</name>
</gene>
<dbReference type="InterPro" id="IPR036291">
    <property type="entry name" value="NAD(P)-bd_dom_sf"/>
</dbReference>
<dbReference type="Gene3D" id="3.40.50.720">
    <property type="entry name" value="NAD(P)-binding Rossmann-like Domain"/>
    <property type="match status" value="1"/>
</dbReference>
<proteinExistence type="predicted"/>
<keyword evidence="3" id="KW-1185">Reference proteome</keyword>
<name>A0ABT3T9D7_9GAMM</name>
<feature type="domain" description="2,4-diaminopentanoate dehydrogenase C-terminal" evidence="1">
    <location>
        <begin position="203"/>
        <end position="348"/>
    </location>
</feature>
<sequence length="360" mass="39038">MSFRVVQWGTGNVGYHSLRHLIEHPDYDLVGLHAHSPNKVGKDAGEIAGLSITTGITATNDAKALLDLRPDCVLYNANGENRPDEAISDMSAILSAGINLLSTSMIFLVYPSFAEAGLREPLAKAALDGQSTMFISGVDPGFSGDVLPLAGLQMADNVDQLLVQELVDYSTYEDPEFTGVAFGFGQPESATPIMALEGVLRSGWGGMVQMMADRVGIPLDEIRESYERYFTTEAFDTPMMHVPADTCAAVRFRLEGMAYDRPVIVTEHVNRLREDIAPHWPMPPAGKQGVHRCVLKGSPSVTIECFLEGSDGDYNTGGVQCTALRMINAIEAVCQHAPGLISTLDLPYTPTTNFRRGERS</sequence>
<evidence type="ECO:0000313" key="3">
    <source>
        <dbReference type="Proteomes" id="UP001143304"/>
    </source>
</evidence>
<dbReference type="EMBL" id="SHNO01000001">
    <property type="protein sequence ID" value="MCX2978795.1"/>
    <property type="molecule type" value="Genomic_DNA"/>
</dbReference>
<accession>A0ABT3T9D7</accession>
<dbReference type="RefSeq" id="WP_279250485.1">
    <property type="nucleotide sequence ID" value="NZ_SHNO01000001.1"/>
</dbReference>
<organism evidence="2 3">
    <name type="scientific">Candidatus Marimicrobium litorale</name>
    <dbReference type="NCBI Taxonomy" id="2518991"/>
    <lineage>
        <taxon>Bacteria</taxon>
        <taxon>Pseudomonadati</taxon>
        <taxon>Pseudomonadota</taxon>
        <taxon>Gammaproteobacteria</taxon>
        <taxon>Cellvibrionales</taxon>
        <taxon>Halieaceae</taxon>
        <taxon>Marimicrobium</taxon>
    </lineage>
</organism>
<dbReference type="CDD" id="cd24146">
    <property type="entry name" value="nat-AmDH_N_like"/>
    <property type="match status" value="1"/>
</dbReference>
<reference evidence="2" key="1">
    <citation type="submission" date="2019-02" db="EMBL/GenBank/DDBJ databases">
        <authorList>
            <person name="Li S.-H."/>
        </authorList>
    </citation>
    <scope>NUCLEOTIDE SEQUENCE</scope>
    <source>
        <strain evidence="2">IMCC11814</strain>
    </source>
</reference>
<dbReference type="InterPro" id="IPR045760">
    <property type="entry name" value="DAP_DH_C"/>
</dbReference>
<evidence type="ECO:0000259" key="1">
    <source>
        <dbReference type="Pfam" id="PF19328"/>
    </source>
</evidence>